<dbReference type="HOGENOM" id="CLU_3209018_0_0_12"/>
<dbReference type="AlphaFoldDB" id="W5SZ75"/>
<gene>
    <name evidence="1" type="ORF">BCO_0011311</name>
</gene>
<reference evidence="1" key="1">
    <citation type="submission" date="2013-04" db="EMBL/GenBank/DDBJ databases">
        <title>Comparative Genomics of Relapsing Fever Spirochetes.</title>
        <authorList>
            <person name="Schwan T.G."/>
            <person name="Raffel S.J."/>
            <person name="Porcella S.F."/>
            <person name="Martens C.A."/>
            <person name="Bruno D.P."/>
            <person name="Ricklefs S.M."/>
            <person name="Barbian K.B."/>
        </authorList>
    </citation>
    <scope>NUCLEOTIDE SEQUENCE</scope>
    <source>
        <strain evidence="1">Co53</strain>
        <plasmid evidence="1">unnamed</plasmid>
    </source>
</reference>
<accession>W5SZ75</accession>
<keyword evidence="1" id="KW-0614">Plasmid</keyword>
<proteinExistence type="predicted"/>
<sequence length="44" mass="4925">NLFSIDTTKRAIKDRFKSLGGDINFNFDSLDLDNDWSTSSISAV</sequence>
<dbReference type="EMBL" id="CP005809">
    <property type="protein sequence ID" value="AHH11983.1"/>
    <property type="molecule type" value="Genomic_DNA"/>
</dbReference>
<geneLocation type="plasmid" evidence="1">
    <name>unnamed</name>
</geneLocation>
<protein>
    <submittedName>
        <fullName evidence="1">Uncharacterized protein</fullName>
    </submittedName>
</protein>
<evidence type="ECO:0000313" key="1">
    <source>
        <dbReference type="EMBL" id="AHH11983.1"/>
    </source>
</evidence>
<organism evidence="1">
    <name type="scientific">Borrelia coriaceae ATCC 43381</name>
    <dbReference type="NCBI Taxonomy" id="1408429"/>
    <lineage>
        <taxon>Bacteria</taxon>
        <taxon>Pseudomonadati</taxon>
        <taxon>Spirochaetota</taxon>
        <taxon>Spirochaetia</taxon>
        <taxon>Spirochaetales</taxon>
        <taxon>Borreliaceae</taxon>
        <taxon>Borrelia</taxon>
    </lineage>
</organism>
<feature type="non-terminal residue" evidence="1">
    <location>
        <position position="1"/>
    </location>
</feature>
<name>W5SZ75_9SPIR</name>